<accession>A0ABT3E4V2</accession>
<proteinExistence type="inferred from homology"/>
<dbReference type="GO" id="GO:0016787">
    <property type="term" value="F:hydrolase activity"/>
    <property type="evidence" value="ECO:0007669"/>
    <property type="project" value="UniProtKB-KW"/>
</dbReference>
<comment type="caution">
    <text evidence="7">The sequence shown here is derived from an EMBL/GenBank/DDBJ whole genome shotgun (WGS) entry which is preliminary data.</text>
</comment>
<evidence type="ECO:0000256" key="1">
    <source>
        <dbReference type="ARBA" id="ARBA00006768"/>
    </source>
</evidence>
<keyword evidence="2" id="KW-0328">Glycosyltransferase</keyword>
<dbReference type="InterPro" id="IPR037018">
    <property type="entry name" value="GH65_N"/>
</dbReference>
<protein>
    <submittedName>
        <fullName evidence="7">Glycoside hydrolase family 65 protein</fullName>
    </submittedName>
</protein>
<keyword evidence="8" id="KW-1185">Reference proteome</keyword>
<dbReference type="InterPro" id="IPR005196">
    <property type="entry name" value="Glyco_hydro_65_N"/>
</dbReference>
<dbReference type="Pfam" id="PF03636">
    <property type="entry name" value="Glyco_hydro_65N"/>
    <property type="match status" value="1"/>
</dbReference>
<evidence type="ECO:0000313" key="7">
    <source>
        <dbReference type="EMBL" id="MCW0953460.1"/>
    </source>
</evidence>
<evidence type="ECO:0000259" key="4">
    <source>
        <dbReference type="Pfam" id="PF03632"/>
    </source>
</evidence>
<dbReference type="Gene3D" id="1.50.10.10">
    <property type="match status" value="1"/>
</dbReference>
<reference evidence="7 8" key="1">
    <citation type="submission" date="2022-10" db="EMBL/GenBank/DDBJ databases">
        <title>Weissella fermenti sp. nov., isolated from fermented cabbage.</title>
        <authorList>
            <person name="Lee J.K."/>
            <person name="Baek J.H."/>
            <person name="Choi D.G."/>
            <person name="Kim J.M."/>
            <person name="Jeon C.O."/>
        </authorList>
    </citation>
    <scope>NUCLEOTIDE SEQUENCE [LARGE SCALE GENOMIC DNA]</scope>
    <source>
        <strain evidence="7 8">KACC 18534</strain>
    </source>
</reference>
<keyword evidence="3" id="KW-0808">Transferase</keyword>
<dbReference type="PANTHER" id="PTHR11051">
    <property type="entry name" value="GLYCOSYL HYDROLASE-RELATED"/>
    <property type="match status" value="1"/>
</dbReference>
<evidence type="ECO:0000259" key="5">
    <source>
        <dbReference type="Pfam" id="PF03633"/>
    </source>
</evidence>
<feature type="domain" description="Glycoside hydrolase family 65 central catalytic" evidence="4">
    <location>
        <begin position="305"/>
        <end position="701"/>
    </location>
</feature>
<sequence length="781" mass="87538">MTEQAWRLEYTELATEKRAYGQESLLTLGNGYLGWRGASIFQSFNDHHYPGLYVAGVFNQTSTQVAGKDVINEDMVNLPNPQLIKLFLDGTAVDINHDTIKTRRAAVDFKTGLFEEVLTVDVPKGMLTLHTVKAVDPKQYHMLGMRLTITADFTAELTVESMIDGTLLNQNVARYRAFDSREFDVTEISGDVLKAKTRTTDIELVLGAETTSDAMTFHNVVAPTDIQMARGEITLQANEPVKLEKLIAVATSYEMDEPLAFVDASLATHSVDKVIESSIAHWAEVWQTADVQLDSDDPDMQLMIRMNIFHIRQAAQHAANKDLDASVGSRGLTGEGYRGHIFWDEIFVVPYYAANDPETARDILRYRIKRLDAAKGNALLDGEAGAMFPWQSGMTGDEQSQFIHLNTVNNEWEPDNSRLQRHVSLTIAYNIWVYTQITGDTSLLRDGGLELLLETTKFWLNKTEKDAEGRYHIAGVMGPDEYHEAYPETEVGGIKDNAYTNLMLTWSLNWLQDLAIKETKLFTEVADRVDFNEDLMELAQDASRHLALEINDEGIIAQYAGYFDLKPVDFAAYEAKYGDIHRIDRLLKAEGLSPDDYQVAKQADTLMTIYNLGAHHMESLVKQLGYDLPENWLALNKDYYLERTVHGSTTSRPVFAGIDVTLDNKSEALDYLTTAIGSDYYDIQGGTTAEGVHIGVMGETLEVIQNEFGGVMLRDGRIKIQPNLPETWHRLAFTQRYQDTVLAFEMTPDVVTVSADKPITIDVYGQVVTLAPDVPQTFSKG</sequence>
<feature type="domain" description="Glycoside hydrolase family 65 N-terminal" evidence="6">
    <location>
        <begin position="17"/>
        <end position="252"/>
    </location>
</feature>
<dbReference type="InterPro" id="IPR005195">
    <property type="entry name" value="Glyco_hydro_65_M"/>
</dbReference>
<evidence type="ECO:0000313" key="8">
    <source>
        <dbReference type="Proteomes" id="UP001526225"/>
    </source>
</evidence>
<dbReference type="Pfam" id="PF03633">
    <property type="entry name" value="Glyco_hydro_65C"/>
    <property type="match status" value="1"/>
</dbReference>
<gene>
    <name evidence="7" type="ORF">OIT44_05170</name>
</gene>
<dbReference type="Proteomes" id="UP001526225">
    <property type="component" value="Unassembled WGS sequence"/>
</dbReference>
<dbReference type="EMBL" id="JAOZFE010000004">
    <property type="protein sequence ID" value="MCW0953460.1"/>
    <property type="molecule type" value="Genomic_DNA"/>
</dbReference>
<dbReference type="Gene3D" id="2.60.420.10">
    <property type="entry name" value="Maltose phosphorylase, domain 3"/>
    <property type="match status" value="1"/>
</dbReference>
<evidence type="ECO:0000256" key="3">
    <source>
        <dbReference type="ARBA" id="ARBA00022679"/>
    </source>
</evidence>
<dbReference type="RefSeq" id="WP_213408972.1">
    <property type="nucleotide sequence ID" value="NZ_CP074441.1"/>
</dbReference>
<evidence type="ECO:0000259" key="6">
    <source>
        <dbReference type="Pfam" id="PF03636"/>
    </source>
</evidence>
<feature type="domain" description="Glycoside hydrolase family 65 C-terminal" evidence="5">
    <location>
        <begin position="714"/>
        <end position="770"/>
    </location>
</feature>
<dbReference type="SUPFAM" id="SSF48208">
    <property type="entry name" value="Six-hairpin glycosidases"/>
    <property type="match status" value="1"/>
</dbReference>
<dbReference type="InterPro" id="IPR011013">
    <property type="entry name" value="Gal_mutarotase_sf_dom"/>
</dbReference>
<dbReference type="PIRSF" id="PIRSF036289">
    <property type="entry name" value="Glycosyl_hydrolase_malt_phosph"/>
    <property type="match status" value="1"/>
</dbReference>
<name>A0ABT3E4V2_9LACO</name>
<dbReference type="InterPro" id="IPR012341">
    <property type="entry name" value="6hp_glycosidase-like_sf"/>
</dbReference>
<dbReference type="PANTHER" id="PTHR11051:SF8">
    <property type="entry name" value="PROTEIN-GLUCOSYLGALACTOSYLHYDROXYLYSINE GLUCOSIDASE"/>
    <property type="match status" value="1"/>
</dbReference>
<dbReference type="Pfam" id="PF03632">
    <property type="entry name" value="Glyco_hydro_65m"/>
    <property type="match status" value="1"/>
</dbReference>
<dbReference type="InterPro" id="IPR005194">
    <property type="entry name" value="Glyco_hydro_65_C"/>
</dbReference>
<dbReference type="SUPFAM" id="SSF74650">
    <property type="entry name" value="Galactose mutarotase-like"/>
    <property type="match status" value="1"/>
</dbReference>
<comment type="similarity">
    <text evidence="1">Belongs to the glycosyl hydrolase 65 family.</text>
</comment>
<dbReference type="Gene3D" id="2.70.98.40">
    <property type="entry name" value="Glycoside hydrolase, family 65, N-terminal domain"/>
    <property type="match status" value="1"/>
</dbReference>
<keyword evidence="7" id="KW-0378">Hydrolase</keyword>
<dbReference type="InterPro" id="IPR017045">
    <property type="entry name" value="Malt_Pase/Glycosyl_Hdrlase"/>
</dbReference>
<evidence type="ECO:0000256" key="2">
    <source>
        <dbReference type="ARBA" id="ARBA00022676"/>
    </source>
</evidence>
<organism evidence="7 8">
    <name type="scientific">Weissella ceti</name>
    <dbReference type="NCBI Taxonomy" id="759620"/>
    <lineage>
        <taxon>Bacteria</taxon>
        <taxon>Bacillati</taxon>
        <taxon>Bacillota</taxon>
        <taxon>Bacilli</taxon>
        <taxon>Lactobacillales</taxon>
        <taxon>Lactobacillaceae</taxon>
        <taxon>Weissella</taxon>
    </lineage>
</organism>
<dbReference type="InterPro" id="IPR008928">
    <property type="entry name" value="6-hairpin_glycosidase_sf"/>
</dbReference>